<dbReference type="EMBL" id="WJXW01000007">
    <property type="protein sequence ID" value="KAF9734201.1"/>
    <property type="molecule type" value="Genomic_DNA"/>
</dbReference>
<reference evidence="1" key="1">
    <citation type="journal article" date="2020" name="Mol. Plant Microbe Interact.">
        <title>Genome Sequence of the Biocontrol Agent Coniothyrium minitans strain Conio (IMI 134523).</title>
        <authorList>
            <person name="Patel D."/>
            <person name="Shittu T.A."/>
            <person name="Baroncelli R."/>
            <person name="Muthumeenakshi S."/>
            <person name="Osborne T.H."/>
            <person name="Janganan T.K."/>
            <person name="Sreenivasaprasad S."/>
        </authorList>
    </citation>
    <scope>NUCLEOTIDE SEQUENCE</scope>
    <source>
        <strain evidence="1">Conio</strain>
    </source>
</reference>
<evidence type="ECO:0000313" key="1">
    <source>
        <dbReference type="EMBL" id="KAF9734201.1"/>
    </source>
</evidence>
<evidence type="ECO:0000313" key="2">
    <source>
        <dbReference type="Proteomes" id="UP000756921"/>
    </source>
</evidence>
<accession>A0A9P6KPX2</accession>
<keyword evidence="2" id="KW-1185">Reference proteome</keyword>
<sequence length="158" mass="16825">MRLARSVAGRHTHQGETVHTFEKPFASSSCTSGQRWEVHLLDGIAASSHMEGATLCAFLPSGTDAGSRQRTPDTYTNTNTNTYTDTSTYTYTYTYAYACAVGLLGLALRAPSSLCLCAVHFLSLTLLCDVKLNASRAAAACPIAIGPLDPEMRGGRTA</sequence>
<gene>
    <name evidence="1" type="ORF">PMIN01_07104</name>
</gene>
<organism evidence="1 2">
    <name type="scientific">Paraphaeosphaeria minitans</name>
    <dbReference type="NCBI Taxonomy" id="565426"/>
    <lineage>
        <taxon>Eukaryota</taxon>
        <taxon>Fungi</taxon>
        <taxon>Dikarya</taxon>
        <taxon>Ascomycota</taxon>
        <taxon>Pezizomycotina</taxon>
        <taxon>Dothideomycetes</taxon>
        <taxon>Pleosporomycetidae</taxon>
        <taxon>Pleosporales</taxon>
        <taxon>Massarineae</taxon>
        <taxon>Didymosphaeriaceae</taxon>
        <taxon>Paraphaeosphaeria</taxon>
    </lineage>
</organism>
<proteinExistence type="predicted"/>
<dbReference type="Proteomes" id="UP000756921">
    <property type="component" value="Unassembled WGS sequence"/>
</dbReference>
<protein>
    <submittedName>
        <fullName evidence="1">Uncharacterized protein</fullName>
    </submittedName>
</protein>
<dbReference type="AlphaFoldDB" id="A0A9P6KPX2"/>
<name>A0A9P6KPX2_9PLEO</name>
<comment type="caution">
    <text evidence="1">The sequence shown here is derived from an EMBL/GenBank/DDBJ whole genome shotgun (WGS) entry which is preliminary data.</text>
</comment>